<dbReference type="InterPro" id="IPR015943">
    <property type="entry name" value="WD40/YVTN_repeat-like_dom_sf"/>
</dbReference>
<evidence type="ECO:0000313" key="3">
    <source>
        <dbReference type="EMBL" id="VAW97249.1"/>
    </source>
</evidence>
<keyword evidence="1" id="KW-0732">Signal</keyword>
<dbReference type="InterPro" id="IPR011964">
    <property type="entry name" value="YVTN_b-propeller_repeat"/>
</dbReference>
<evidence type="ECO:0000256" key="1">
    <source>
        <dbReference type="ARBA" id="ARBA00022729"/>
    </source>
</evidence>
<reference evidence="3" key="1">
    <citation type="submission" date="2018-06" db="EMBL/GenBank/DDBJ databases">
        <authorList>
            <person name="Zhirakovskaya E."/>
        </authorList>
    </citation>
    <scope>NUCLEOTIDE SEQUENCE</scope>
</reference>
<dbReference type="Pfam" id="PF21783">
    <property type="entry name" value="YNCE"/>
    <property type="match status" value="1"/>
</dbReference>
<dbReference type="EMBL" id="UOFT01000056">
    <property type="protein sequence ID" value="VAW97249.1"/>
    <property type="molecule type" value="Genomic_DNA"/>
</dbReference>
<dbReference type="PANTHER" id="PTHR47197:SF3">
    <property type="entry name" value="DIHYDRO-HEME D1 DEHYDROGENASE"/>
    <property type="match status" value="1"/>
</dbReference>
<protein>
    <recommendedName>
        <fullName evidence="2">YNCE-like beta-propeller domain-containing protein</fullName>
    </recommendedName>
</protein>
<dbReference type="PANTHER" id="PTHR47197">
    <property type="entry name" value="PROTEIN NIRF"/>
    <property type="match status" value="1"/>
</dbReference>
<dbReference type="InterPro" id="IPR011044">
    <property type="entry name" value="Quino_amine_DH_bsu"/>
</dbReference>
<accession>A0A3B1AG46</accession>
<proteinExistence type="predicted"/>
<dbReference type="NCBIfam" id="TIGR02276">
    <property type="entry name" value="beta_rpt_yvtn"/>
    <property type="match status" value="3"/>
</dbReference>
<name>A0A3B1AG46_9ZZZZ</name>
<dbReference type="InterPro" id="IPR051200">
    <property type="entry name" value="Host-pathogen_enzymatic-act"/>
</dbReference>
<dbReference type="SUPFAM" id="SSF50969">
    <property type="entry name" value="YVTN repeat-like/Quinoprotein amine dehydrogenase"/>
    <property type="match status" value="1"/>
</dbReference>
<feature type="domain" description="YNCE-like beta-propeller" evidence="2">
    <location>
        <begin position="41"/>
        <end position="203"/>
    </location>
</feature>
<gene>
    <name evidence="3" type="ORF">MNBD_GAMMA23-1803</name>
</gene>
<dbReference type="AlphaFoldDB" id="A0A3B1AG46"/>
<sequence>MKTFNKFIKTAGLLSTVLIALLSVNTSVFATGSHQQQAKTKGKEIKITDPSSVVVVVNRDSNDIAFLDIKTNKLIGSVFLGKNVNPHMAMMSPDGRWVVTGGTRSSKAYIIDVATLTLVKEIPIDFAPEHLAITPDGRYYYQGNPDSDSISVIDMASMSEIKRIKGFAEPLNITFTPDGTKAYIGNYGAHWVGVIDVTRHELLKKIHVGDVPSIASLDPQRYLGDIKGISNVSISNDGRYLYAADGDLGIVSVIDARTDKVIKQIRVGADPWRLYMHHDGRYGVSANNGDETISIIDLKKNVVAATFDSGPDMMGINFAGGKAFVISSSTGFVYVYDMENITPAGRIKIGNNLQIETATTDTAGEKIYLASSTDHSVYVIEGKTEKVTRISNVGLYPWGTHILDSKDNYCH</sequence>
<evidence type="ECO:0000259" key="2">
    <source>
        <dbReference type="Pfam" id="PF21783"/>
    </source>
</evidence>
<organism evidence="3">
    <name type="scientific">hydrothermal vent metagenome</name>
    <dbReference type="NCBI Taxonomy" id="652676"/>
    <lineage>
        <taxon>unclassified sequences</taxon>
        <taxon>metagenomes</taxon>
        <taxon>ecological metagenomes</taxon>
    </lineage>
</organism>
<dbReference type="InterPro" id="IPR048433">
    <property type="entry name" value="YNCE-like_beta-prop"/>
</dbReference>
<dbReference type="Gene3D" id="2.130.10.10">
    <property type="entry name" value="YVTN repeat-like/Quinoprotein amine dehydrogenase"/>
    <property type="match status" value="2"/>
</dbReference>